<dbReference type="OrthoDB" id="265761at2759"/>
<comment type="caution">
    <text evidence="3">The sequence shown here is derived from an EMBL/GenBank/DDBJ whole genome shotgun (WGS) entry which is preliminary data.</text>
</comment>
<dbReference type="Gene3D" id="3.10.129.10">
    <property type="entry name" value="Hotdog Thioesterase"/>
    <property type="match status" value="1"/>
</dbReference>
<dbReference type="EMBL" id="JAACFV010000013">
    <property type="protein sequence ID" value="KAF7512372.1"/>
    <property type="molecule type" value="Genomic_DNA"/>
</dbReference>
<dbReference type="CDD" id="cd00586">
    <property type="entry name" value="4HBT"/>
    <property type="match status" value="1"/>
</dbReference>
<feature type="compositionally biased region" description="Pro residues" evidence="2">
    <location>
        <begin position="273"/>
        <end position="295"/>
    </location>
</feature>
<dbReference type="Proteomes" id="UP000606974">
    <property type="component" value="Unassembled WGS sequence"/>
</dbReference>
<comment type="similarity">
    <text evidence="1">Belongs to the lcsJ thioesterase family.</text>
</comment>
<keyword evidence="4" id="KW-1185">Reference proteome</keyword>
<reference evidence="3" key="1">
    <citation type="submission" date="2020-02" db="EMBL/GenBank/DDBJ databases">
        <authorList>
            <person name="Palmer J.M."/>
        </authorList>
    </citation>
    <scope>NUCLEOTIDE SEQUENCE</scope>
    <source>
        <strain evidence="3">EPUS1.4</strain>
        <tissue evidence="3">Thallus</tissue>
    </source>
</reference>
<dbReference type="PANTHER" id="PTHR12475:SF4">
    <property type="entry name" value="PROTEIN THEM6"/>
    <property type="match status" value="1"/>
</dbReference>
<protein>
    <recommendedName>
        <fullName evidence="5">Thioesterase atnL</fullName>
    </recommendedName>
</protein>
<evidence type="ECO:0000313" key="3">
    <source>
        <dbReference type="EMBL" id="KAF7512372.1"/>
    </source>
</evidence>
<dbReference type="InterPro" id="IPR051490">
    <property type="entry name" value="THEM6_lcsJ_thioesterase"/>
</dbReference>
<evidence type="ECO:0000256" key="2">
    <source>
        <dbReference type="SAM" id="MobiDB-lite"/>
    </source>
</evidence>
<proteinExistence type="inferred from homology"/>
<evidence type="ECO:0000256" key="1">
    <source>
        <dbReference type="ARBA" id="ARBA00038476"/>
    </source>
</evidence>
<dbReference type="Pfam" id="PF13279">
    <property type="entry name" value="4HBT_2"/>
    <property type="match status" value="1"/>
</dbReference>
<evidence type="ECO:0000313" key="4">
    <source>
        <dbReference type="Proteomes" id="UP000606974"/>
    </source>
</evidence>
<dbReference type="AlphaFoldDB" id="A0A8H7AQH0"/>
<sequence>MALTDSSLFATLQPASSSVSTNKPLLAVAVIALVFALANLKNLPGFWHLRVFNILLHRRHWLSKLPSKSRSTSASTFNPRQIFAPLIMTTRSPLLEIDFYMHKNNATFLSDVDIARSHLVVTLFWDVLRAYRDPDDDNNDGKNNNSDSKKTGGNKDKPLAIVLGSIACVFRKEIRPYQRYEIWTRILSWDERWIYFVSHFVKKGAVMPRKFYLWGGPGAGAGGGDGAGGAEQPPPPSLPKDAILASVVSKNIFKRGRATVAPEKVLRAAGWLPQPPQLHPKAEPPNHPSTDPPTDPASAESSSTWTWARVEQERVKGLEIAKTMAGLDAAHHLFLDGEEAVPEGLAAYKDLWGLV</sequence>
<name>A0A8H7AQH0_9EURO</name>
<gene>
    <name evidence="3" type="ORF">GJ744_001940</name>
</gene>
<dbReference type="SUPFAM" id="SSF54637">
    <property type="entry name" value="Thioesterase/thiol ester dehydrase-isomerase"/>
    <property type="match status" value="1"/>
</dbReference>
<evidence type="ECO:0008006" key="5">
    <source>
        <dbReference type="Google" id="ProtNLM"/>
    </source>
</evidence>
<feature type="region of interest" description="Disordered" evidence="2">
    <location>
        <begin position="273"/>
        <end position="305"/>
    </location>
</feature>
<dbReference type="PANTHER" id="PTHR12475">
    <property type="match status" value="1"/>
</dbReference>
<organism evidence="3 4">
    <name type="scientific">Endocarpon pusillum</name>
    <dbReference type="NCBI Taxonomy" id="364733"/>
    <lineage>
        <taxon>Eukaryota</taxon>
        <taxon>Fungi</taxon>
        <taxon>Dikarya</taxon>
        <taxon>Ascomycota</taxon>
        <taxon>Pezizomycotina</taxon>
        <taxon>Eurotiomycetes</taxon>
        <taxon>Chaetothyriomycetidae</taxon>
        <taxon>Verrucariales</taxon>
        <taxon>Verrucariaceae</taxon>
        <taxon>Endocarpon</taxon>
    </lineage>
</organism>
<dbReference type="InterPro" id="IPR029069">
    <property type="entry name" value="HotDog_dom_sf"/>
</dbReference>
<accession>A0A8H7AQH0</accession>